<comment type="caution">
    <text evidence="1">The sequence shown here is derived from an EMBL/GenBank/DDBJ whole genome shotgun (WGS) entry which is preliminary data.</text>
</comment>
<keyword evidence="2" id="KW-1185">Reference proteome</keyword>
<evidence type="ECO:0000313" key="2">
    <source>
        <dbReference type="Proteomes" id="UP001162131"/>
    </source>
</evidence>
<sequence>MGCTSSIKRPKFIVPAENSMPNEEDNGVYYQVNVPKHKKYNNNIGIPLFVVREEVSALEESAAPSKAQSLATNTLQNAFIHIQNNI</sequence>
<name>A0AAU9IDY5_9CILI</name>
<protein>
    <submittedName>
        <fullName evidence="1">Uncharacterized protein</fullName>
    </submittedName>
</protein>
<accession>A0AAU9IDY5</accession>
<evidence type="ECO:0000313" key="1">
    <source>
        <dbReference type="EMBL" id="CAG9309939.1"/>
    </source>
</evidence>
<organism evidence="1 2">
    <name type="scientific">Blepharisma stoltei</name>
    <dbReference type="NCBI Taxonomy" id="1481888"/>
    <lineage>
        <taxon>Eukaryota</taxon>
        <taxon>Sar</taxon>
        <taxon>Alveolata</taxon>
        <taxon>Ciliophora</taxon>
        <taxon>Postciliodesmatophora</taxon>
        <taxon>Heterotrichea</taxon>
        <taxon>Heterotrichida</taxon>
        <taxon>Blepharismidae</taxon>
        <taxon>Blepharisma</taxon>
    </lineage>
</organism>
<dbReference type="Proteomes" id="UP001162131">
    <property type="component" value="Unassembled WGS sequence"/>
</dbReference>
<reference evidence="1" key="1">
    <citation type="submission" date="2021-09" db="EMBL/GenBank/DDBJ databases">
        <authorList>
            <consortium name="AG Swart"/>
            <person name="Singh M."/>
            <person name="Singh A."/>
            <person name="Seah K."/>
            <person name="Emmerich C."/>
        </authorList>
    </citation>
    <scope>NUCLEOTIDE SEQUENCE</scope>
    <source>
        <strain evidence="1">ATCC30299</strain>
    </source>
</reference>
<dbReference type="AlphaFoldDB" id="A0AAU9IDY5"/>
<proteinExistence type="predicted"/>
<dbReference type="EMBL" id="CAJZBQ010000001">
    <property type="protein sequence ID" value="CAG9309939.1"/>
    <property type="molecule type" value="Genomic_DNA"/>
</dbReference>
<gene>
    <name evidence="1" type="ORF">BSTOLATCC_MIC153</name>
</gene>